<sequence length="136" mass="14890">MANFTAYLMSEDAKAQAEFYIEALGGKMNSITKHGDLPNASEELKDKVINLSFIAAGVHFMMSDSVLEPVSYGNTVNLNLEFAEEAEARAAFDNLAEGGVVKEALNPAFWGALFGHVQDKFGILWMITTVPKQDQQ</sequence>
<protein>
    <recommendedName>
        <fullName evidence="1">PhnB-like domain-containing protein</fullName>
    </recommendedName>
</protein>
<gene>
    <name evidence="2" type="ORF">A3844_00450</name>
</gene>
<feature type="domain" description="PhnB-like" evidence="1">
    <location>
        <begin position="8"/>
        <end position="128"/>
    </location>
</feature>
<keyword evidence="3" id="KW-1185">Reference proteome</keyword>
<dbReference type="Pfam" id="PF06983">
    <property type="entry name" value="3-dmu-9_3-mt"/>
    <property type="match status" value="1"/>
</dbReference>
<organism evidence="2 3">
    <name type="scientific">Paenibacillus helianthi</name>
    <dbReference type="NCBI Taxonomy" id="1349432"/>
    <lineage>
        <taxon>Bacteria</taxon>
        <taxon>Bacillati</taxon>
        <taxon>Bacillota</taxon>
        <taxon>Bacilli</taxon>
        <taxon>Bacillales</taxon>
        <taxon>Paenibacillaceae</taxon>
        <taxon>Paenibacillus</taxon>
    </lineage>
</organism>
<proteinExistence type="predicted"/>
<comment type="caution">
    <text evidence="2">The sequence shown here is derived from an EMBL/GenBank/DDBJ whole genome shotgun (WGS) entry which is preliminary data.</text>
</comment>
<dbReference type="Proteomes" id="UP000186058">
    <property type="component" value="Unassembled WGS sequence"/>
</dbReference>
<dbReference type="EMBL" id="LVWI01000001">
    <property type="protein sequence ID" value="OKP91634.1"/>
    <property type="molecule type" value="Genomic_DNA"/>
</dbReference>
<accession>A0ABX3EX72</accession>
<dbReference type="RefSeq" id="WP_074106262.1">
    <property type="nucleotide sequence ID" value="NZ_LVWI01000001.1"/>
</dbReference>
<evidence type="ECO:0000313" key="2">
    <source>
        <dbReference type="EMBL" id="OKP91634.1"/>
    </source>
</evidence>
<evidence type="ECO:0000259" key="1">
    <source>
        <dbReference type="Pfam" id="PF06983"/>
    </source>
</evidence>
<reference evidence="2 3" key="1">
    <citation type="submission" date="2016-03" db="EMBL/GenBank/DDBJ databases">
        <authorList>
            <person name="Sant'Anna F.H."/>
            <person name="Ambrosini A."/>
            <person name="Souza R."/>
            <person name="Bach E."/>
            <person name="Fernandes G."/>
            <person name="Balsanelli E."/>
            <person name="Baura V.A."/>
            <person name="Souza E.M."/>
            <person name="Passaglia L."/>
        </authorList>
    </citation>
    <scope>NUCLEOTIDE SEQUENCE [LARGE SCALE GENOMIC DNA]</scope>
    <source>
        <strain evidence="2 3">P26E</strain>
    </source>
</reference>
<dbReference type="SUPFAM" id="SSF54593">
    <property type="entry name" value="Glyoxalase/Bleomycin resistance protein/Dihydroxybiphenyl dioxygenase"/>
    <property type="match status" value="1"/>
</dbReference>
<dbReference type="InterPro" id="IPR029068">
    <property type="entry name" value="Glyas_Bleomycin-R_OHBP_Dase"/>
</dbReference>
<name>A0ABX3EX72_9BACL</name>
<dbReference type="Gene3D" id="3.10.180.10">
    <property type="entry name" value="2,3-Dihydroxybiphenyl 1,2-Dioxygenase, domain 1"/>
    <property type="match status" value="1"/>
</dbReference>
<evidence type="ECO:0000313" key="3">
    <source>
        <dbReference type="Proteomes" id="UP000186058"/>
    </source>
</evidence>
<dbReference type="InterPro" id="IPR028973">
    <property type="entry name" value="PhnB-like"/>
</dbReference>
<dbReference type="PANTHER" id="PTHR33990:SF1">
    <property type="entry name" value="PROTEIN YJDN"/>
    <property type="match status" value="1"/>
</dbReference>
<dbReference type="PANTHER" id="PTHR33990">
    <property type="entry name" value="PROTEIN YJDN-RELATED"/>
    <property type="match status" value="1"/>
</dbReference>